<dbReference type="PANTHER" id="PTHR31377:SF0">
    <property type="entry name" value="AGMATINE DEIMINASE-RELATED"/>
    <property type="match status" value="1"/>
</dbReference>
<evidence type="ECO:0000313" key="3">
    <source>
        <dbReference type="Proteomes" id="UP000679725"/>
    </source>
</evidence>
<keyword evidence="1 2" id="KW-0378">Hydrolase</keyword>
<dbReference type="InterPro" id="IPR007466">
    <property type="entry name" value="Peptidyl-Arg-deiminase_porph"/>
</dbReference>
<keyword evidence="3" id="KW-1185">Reference proteome</keyword>
<dbReference type="SUPFAM" id="SSF55909">
    <property type="entry name" value="Pentein"/>
    <property type="match status" value="1"/>
</dbReference>
<proteinExistence type="predicted"/>
<organism evidence="2 3">
    <name type="scientific">Dyadobacter linearis</name>
    <dbReference type="NCBI Taxonomy" id="2823330"/>
    <lineage>
        <taxon>Bacteria</taxon>
        <taxon>Pseudomonadati</taxon>
        <taxon>Bacteroidota</taxon>
        <taxon>Cytophagia</taxon>
        <taxon>Cytophagales</taxon>
        <taxon>Spirosomataceae</taxon>
        <taxon>Dyadobacter</taxon>
    </lineage>
</organism>
<evidence type="ECO:0000313" key="2">
    <source>
        <dbReference type="EMBL" id="CAG5072975.1"/>
    </source>
</evidence>
<dbReference type="GO" id="GO:0047632">
    <property type="term" value="F:agmatine deiminase activity"/>
    <property type="evidence" value="ECO:0007669"/>
    <property type="project" value="UniProtKB-EC"/>
</dbReference>
<sequence length="409" mass="46687">MGQKDTPLLPAEWDKQQAVFINYSGNSDDAVTTEKVHVVCRDIIRELAAVTQVYVLINEEFRPDSLRQLFDANGIQTKNIYLLPVYRLFSMGVPRDYGPMVVKNRSGGNKIIRFGWDYVGADFINPDTIWSKRREVIRDRYFAQMKQLLKIEVESSPLVLEGGEIEVNGRGTAMLVDSFHLSRNPYLTKKQQEDLLASSLGVKKTIWLREGPAEDPGVGRKSKIIENVYGNGVGGHVDEFARFVNGNTIFLAMPSKAEAQADPIKKITYDRMKINEAILKKSGDQDGRPFHIVHIPVPDVIPETHRIDTTNFQFPISALRHDFPEWRHGDSIQFMPAISYLNFLIFNQLVLIPKYWRPGFSERCKEKDEEVRKIFASYFPDKKIVQIDTWGMNLVGGGIHCWTQQVPAD</sequence>
<dbReference type="Gene3D" id="3.75.10.10">
    <property type="entry name" value="L-arginine/glycine Amidinotransferase, Chain A"/>
    <property type="match status" value="1"/>
</dbReference>
<dbReference type="PANTHER" id="PTHR31377">
    <property type="entry name" value="AGMATINE DEIMINASE-RELATED"/>
    <property type="match status" value="1"/>
</dbReference>
<comment type="caution">
    <text evidence="2">The sequence shown here is derived from an EMBL/GenBank/DDBJ whole genome shotgun (WGS) entry which is preliminary data.</text>
</comment>
<evidence type="ECO:0000256" key="1">
    <source>
        <dbReference type="ARBA" id="ARBA00022801"/>
    </source>
</evidence>
<dbReference type="Pfam" id="PF04371">
    <property type="entry name" value="PAD_porph"/>
    <property type="match status" value="1"/>
</dbReference>
<reference evidence="2 3" key="1">
    <citation type="submission" date="2021-04" db="EMBL/GenBank/DDBJ databases">
        <authorList>
            <person name="Rodrigo-Torres L."/>
            <person name="Arahal R. D."/>
            <person name="Lucena T."/>
        </authorList>
    </citation>
    <scope>NUCLEOTIDE SEQUENCE [LARGE SCALE GENOMIC DNA]</scope>
    <source>
        <strain evidence="2 3">CECT 9623</strain>
    </source>
</reference>
<dbReference type="Proteomes" id="UP000679725">
    <property type="component" value="Unassembled WGS sequence"/>
</dbReference>
<dbReference type="EMBL" id="CAJRAU010000007">
    <property type="protein sequence ID" value="CAG5072975.1"/>
    <property type="molecule type" value="Genomic_DNA"/>
</dbReference>
<accession>A0ABM8UVX4</accession>
<dbReference type="RefSeq" id="WP_215235775.1">
    <property type="nucleotide sequence ID" value="NZ_CAJRAU010000007.1"/>
</dbReference>
<dbReference type="EC" id="3.5.3.12" evidence="2"/>
<protein>
    <submittedName>
        <fullName evidence="2">Agmatine deiminase</fullName>
        <ecNumber evidence="2">3.5.3.12</ecNumber>
    </submittedName>
</protein>
<gene>
    <name evidence="2" type="primary">aguA_2</name>
    <name evidence="2" type="ORF">DYBT9623_04508</name>
</gene>
<name>A0ABM8UVX4_9BACT</name>